<evidence type="ECO:0000256" key="1">
    <source>
        <dbReference type="SAM" id="MobiDB-lite"/>
    </source>
</evidence>
<keyword evidence="4" id="KW-1185">Reference proteome</keyword>
<feature type="region of interest" description="Disordered" evidence="1">
    <location>
        <begin position="450"/>
        <end position="474"/>
    </location>
</feature>
<evidence type="ECO:0000313" key="4">
    <source>
        <dbReference type="Proteomes" id="UP000245590"/>
    </source>
</evidence>
<dbReference type="AlphaFoldDB" id="A0A2U2RK84"/>
<dbReference type="OrthoDB" id="9813465at2"/>
<accession>A0A2U2RK84</accession>
<feature type="domain" description="DUF2264" evidence="2">
    <location>
        <begin position="28"/>
        <end position="391"/>
    </location>
</feature>
<organism evidence="3 4">
    <name type="scientific">Brachybacterium endophyticum</name>
    <dbReference type="NCBI Taxonomy" id="2182385"/>
    <lineage>
        <taxon>Bacteria</taxon>
        <taxon>Bacillati</taxon>
        <taxon>Actinomycetota</taxon>
        <taxon>Actinomycetes</taxon>
        <taxon>Micrococcales</taxon>
        <taxon>Dermabacteraceae</taxon>
        <taxon>Brachybacterium</taxon>
    </lineage>
</organism>
<sequence>MIRRPVRGSTVPGLPPPDPDLSPCTGLTRAHWEAVADHLLLALRPHASSNHALICPPGRPSRSGARSDGLEGFARSFLLAAGLIRARGDEDPHAHADRYARGLAAGVDPAAEDAWPRPSECAQAKVEACALAIGLDATRAQIWDRLDPAVRARLVDWFAEVIGTPYPETNWVWFRITVLTFLRSVDDRFVGGERSEEVLADLRRDLRVHESLVREGGWFADGPDRSFDHYADWVFSLLSALWGRMAGSSTLDRPGLLGPLDRERHRRRLGSYLPAALGLLGADGSPLIQGRSLVYRMASAGTFWAGAIAGVDADVAPPGLLRRAASGTLAHFLAHGVPDDDGLLTLGWFHRFEPMAQAYSGPGSPYWAAMGFAGLLLPPTHPVWTAPEEPLPVERGDGVSVLRAPGWIVSRTRADGIVRVLNHGTDHARQRSEGLDDPLYARLGYSTATSPQMLPGAATPAGPDGAVGDGEQASDGEMVCDGVVEPRDATVGLVDPVRGWSHRTGFETLVLRGEGAGTGEGGIGIAVSRQRCHWPSDDRGEPEDAGPAVAGAGREGPELLVGTLSHGPDTVLLVRSPGGTGGLPIGVAGWPLCGDRVDVEPDVVAAMGATASTRRADGSLLRSSLTILRGEGRVRARRAGQVAPLGPEYAVPEAMVDPPGPGPGGVVVLLMRLAGSPAGTDAPAPEVRRAGSGGFLVSWGGSEQAFLDLGDPAAQEEPTDPTASP</sequence>
<name>A0A2U2RK84_9MICO</name>
<gene>
    <name evidence="3" type="ORF">DEO23_04600</name>
</gene>
<reference evidence="3 4" key="1">
    <citation type="submission" date="2018-05" db="EMBL/GenBank/DDBJ databases">
        <title>Brachybacterium sp. M1HQ-2T, whole genome shotgun sequence.</title>
        <authorList>
            <person name="Tuo L."/>
        </authorList>
    </citation>
    <scope>NUCLEOTIDE SEQUENCE [LARGE SCALE GENOMIC DNA]</scope>
    <source>
        <strain evidence="3 4">M1HQ-2</strain>
    </source>
</reference>
<dbReference type="InterPro" id="IPR049349">
    <property type="entry name" value="DUF2264_N"/>
</dbReference>
<comment type="caution">
    <text evidence="3">The sequence shown here is derived from an EMBL/GenBank/DDBJ whole genome shotgun (WGS) entry which is preliminary data.</text>
</comment>
<dbReference type="PANTHER" id="PTHR35339">
    <property type="entry name" value="LINALOOL DEHYDRATASE_ISOMERASE DOMAIN-CONTAINING PROTEIN"/>
    <property type="match status" value="1"/>
</dbReference>
<dbReference type="Pfam" id="PF10022">
    <property type="entry name" value="DUF2264"/>
    <property type="match status" value="1"/>
</dbReference>
<dbReference type="EMBL" id="QFKX01000002">
    <property type="protein sequence ID" value="PWH06270.1"/>
    <property type="molecule type" value="Genomic_DNA"/>
</dbReference>
<dbReference type="Proteomes" id="UP000245590">
    <property type="component" value="Unassembled WGS sequence"/>
</dbReference>
<evidence type="ECO:0000259" key="2">
    <source>
        <dbReference type="Pfam" id="PF10022"/>
    </source>
</evidence>
<evidence type="ECO:0000313" key="3">
    <source>
        <dbReference type="EMBL" id="PWH06270.1"/>
    </source>
</evidence>
<feature type="compositionally biased region" description="Low complexity" evidence="1">
    <location>
        <begin position="455"/>
        <end position="470"/>
    </location>
</feature>
<dbReference type="PANTHER" id="PTHR35339:SF4">
    <property type="entry name" value="LINALOOL DEHYDRATASE_ISOMERASE DOMAIN-CONTAINING PROTEIN"/>
    <property type="match status" value="1"/>
</dbReference>
<feature type="region of interest" description="Disordered" evidence="1">
    <location>
        <begin position="706"/>
        <end position="725"/>
    </location>
</feature>
<dbReference type="InterPro" id="IPR016624">
    <property type="entry name" value="UCP014753"/>
</dbReference>
<protein>
    <recommendedName>
        <fullName evidence="2">DUF2264 domain-containing protein</fullName>
    </recommendedName>
</protein>
<proteinExistence type="predicted"/>
<feature type="region of interest" description="Disordered" evidence="1">
    <location>
        <begin position="1"/>
        <end position="25"/>
    </location>
</feature>